<dbReference type="Pfam" id="PF02416">
    <property type="entry name" value="TatA_B_E"/>
    <property type="match status" value="1"/>
</dbReference>
<comment type="caution">
    <text evidence="11">The sequence shown here is derived from an EMBL/GenBank/DDBJ whole genome shotgun (WGS) entry which is preliminary data.</text>
</comment>
<feature type="compositionally biased region" description="Polar residues" evidence="10">
    <location>
        <begin position="95"/>
        <end position="123"/>
    </location>
</feature>
<proteinExistence type="inferred from homology"/>
<comment type="function">
    <text evidence="9">Part of the twin-arginine translocation (Tat) system that transports large folded proteins containing a characteristic twin-arginine motif in their signal peptide across membranes. TatA could form the protein-conducting channel of the Tat system.</text>
</comment>
<evidence type="ECO:0000256" key="4">
    <source>
        <dbReference type="ARBA" id="ARBA00022692"/>
    </source>
</evidence>
<dbReference type="PANTHER" id="PTHR42982">
    <property type="entry name" value="SEC-INDEPENDENT PROTEIN TRANSLOCASE PROTEIN TATA"/>
    <property type="match status" value="1"/>
</dbReference>
<keyword evidence="5 9" id="KW-0653">Protein transport</keyword>
<dbReference type="Gene3D" id="1.20.5.3310">
    <property type="match status" value="1"/>
</dbReference>
<evidence type="ECO:0000313" key="12">
    <source>
        <dbReference type="Proteomes" id="UP001500177"/>
    </source>
</evidence>
<dbReference type="EMBL" id="BAAALX010000001">
    <property type="protein sequence ID" value="GAA1508533.1"/>
    <property type="molecule type" value="Genomic_DNA"/>
</dbReference>
<keyword evidence="2 9" id="KW-0813">Transport</keyword>
<dbReference type="PANTHER" id="PTHR42982:SF8">
    <property type="entry name" value="SEC-INDEPENDENT PROTEIN TRANSLOCASE PROTEIN TATA"/>
    <property type="match status" value="1"/>
</dbReference>
<gene>
    <name evidence="9" type="primary">tatA</name>
    <name evidence="11" type="ORF">GCM10009690_09350</name>
</gene>
<keyword evidence="8 9" id="KW-0472">Membrane</keyword>
<sequence length="123" mass="12961">MTMLHNLTGWHALVILAIIILVFGAAKLPALAKSLGQSVRILKDETTEGRSNATGRPDDTDRTAPEPRHFEAVTDPITTYPDPAATSAGDDGNPGPTSASFDPNLGGSIQTNPTNADQTRPRS</sequence>
<organism evidence="11 12">
    <name type="scientific">Brevibacterium permense</name>
    <dbReference type="NCBI Taxonomy" id="234834"/>
    <lineage>
        <taxon>Bacteria</taxon>
        <taxon>Bacillati</taxon>
        <taxon>Actinomycetota</taxon>
        <taxon>Actinomycetes</taxon>
        <taxon>Micrococcales</taxon>
        <taxon>Brevibacteriaceae</taxon>
        <taxon>Brevibacterium</taxon>
    </lineage>
</organism>
<feature type="compositionally biased region" description="Basic and acidic residues" evidence="10">
    <location>
        <begin position="56"/>
        <end position="72"/>
    </location>
</feature>
<protein>
    <recommendedName>
        <fullName evidence="9">Sec-independent protein translocase protein TatA</fullName>
    </recommendedName>
</protein>
<name>A0ABN2A061_9MICO</name>
<evidence type="ECO:0000256" key="6">
    <source>
        <dbReference type="ARBA" id="ARBA00022989"/>
    </source>
</evidence>
<evidence type="ECO:0000256" key="9">
    <source>
        <dbReference type="HAMAP-Rule" id="MF_00236"/>
    </source>
</evidence>
<keyword evidence="12" id="KW-1185">Reference proteome</keyword>
<reference evidence="11 12" key="1">
    <citation type="journal article" date="2019" name="Int. J. Syst. Evol. Microbiol.">
        <title>The Global Catalogue of Microorganisms (GCM) 10K type strain sequencing project: providing services to taxonomists for standard genome sequencing and annotation.</title>
        <authorList>
            <consortium name="The Broad Institute Genomics Platform"/>
            <consortium name="The Broad Institute Genome Sequencing Center for Infectious Disease"/>
            <person name="Wu L."/>
            <person name="Ma J."/>
        </authorList>
    </citation>
    <scope>NUCLEOTIDE SEQUENCE [LARGE SCALE GENOMIC DNA]</scope>
    <source>
        <strain evidence="11 12">JCM 13318</strain>
    </source>
</reference>
<keyword evidence="7 9" id="KW-0811">Translocation</keyword>
<evidence type="ECO:0000313" key="11">
    <source>
        <dbReference type="EMBL" id="GAA1508533.1"/>
    </source>
</evidence>
<evidence type="ECO:0000256" key="3">
    <source>
        <dbReference type="ARBA" id="ARBA00022475"/>
    </source>
</evidence>
<evidence type="ECO:0000256" key="1">
    <source>
        <dbReference type="ARBA" id="ARBA00004162"/>
    </source>
</evidence>
<keyword evidence="6 9" id="KW-1133">Transmembrane helix</keyword>
<dbReference type="InterPro" id="IPR006312">
    <property type="entry name" value="TatA/E"/>
</dbReference>
<evidence type="ECO:0000256" key="5">
    <source>
        <dbReference type="ARBA" id="ARBA00022927"/>
    </source>
</evidence>
<accession>A0ABN2A061</accession>
<dbReference type="HAMAP" id="MF_00236">
    <property type="entry name" value="TatA_E"/>
    <property type="match status" value="1"/>
</dbReference>
<comment type="similarity">
    <text evidence="9">Belongs to the TatA/E family.</text>
</comment>
<keyword evidence="3 9" id="KW-1003">Cell membrane</keyword>
<comment type="subunit">
    <text evidence="9">The Tat system comprises two distinct complexes: a TatABC complex, containing multiple copies of TatA, TatB and TatC subunits, and a separate TatA complex, containing only TatA subunits. Substrates initially bind to the TatABC complex, which probably triggers association of the separate TatA complex to form the active translocon.</text>
</comment>
<keyword evidence="4 9" id="KW-0812">Transmembrane</keyword>
<feature type="region of interest" description="Disordered" evidence="10">
    <location>
        <begin position="37"/>
        <end position="123"/>
    </location>
</feature>
<evidence type="ECO:0000256" key="7">
    <source>
        <dbReference type="ARBA" id="ARBA00023010"/>
    </source>
</evidence>
<evidence type="ECO:0000256" key="10">
    <source>
        <dbReference type="SAM" id="MobiDB-lite"/>
    </source>
</evidence>
<evidence type="ECO:0000256" key="8">
    <source>
        <dbReference type="ARBA" id="ARBA00023136"/>
    </source>
</evidence>
<dbReference type="Proteomes" id="UP001500177">
    <property type="component" value="Unassembled WGS sequence"/>
</dbReference>
<comment type="subcellular location">
    <subcellularLocation>
        <location evidence="1 9">Cell membrane</location>
        <topology evidence="1 9">Single-pass membrane protein</topology>
    </subcellularLocation>
</comment>
<dbReference type="InterPro" id="IPR003369">
    <property type="entry name" value="TatA/B/E"/>
</dbReference>
<evidence type="ECO:0000256" key="2">
    <source>
        <dbReference type="ARBA" id="ARBA00022448"/>
    </source>
</evidence>